<comment type="caution">
    <text evidence="2">The sequence shown here is derived from an EMBL/GenBank/DDBJ whole genome shotgun (WGS) entry which is preliminary data.</text>
</comment>
<dbReference type="Proteomes" id="UP000253201">
    <property type="component" value="Unassembled WGS sequence"/>
</dbReference>
<proteinExistence type="predicted"/>
<feature type="transmembrane region" description="Helical" evidence="1">
    <location>
        <begin position="66"/>
        <end position="93"/>
    </location>
</feature>
<dbReference type="EMBL" id="QNRL01000003">
    <property type="protein sequence ID" value="RBP12606.1"/>
    <property type="molecule type" value="Genomic_DNA"/>
</dbReference>
<name>A0ABX9G2M9_9ENTR</name>
<evidence type="ECO:0000313" key="2">
    <source>
        <dbReference type="EMBL" id="RBP12606.1"/>
    </source>
</evidence>
<evidence type="ECO:0000256" key="1">
    <source>
        <dbReference type="SAM" id="Phobius"/>
    </source>
</evidence>
<gene>
    <name evidence="2" type="ORF">DFQ50_103216</name>
</gene>
<keyword evidence="1" id="KW-0472">Membrane</keyword>
<protein>
    <submittedName>
        <fullName evidence="2">Uncharacterized protein</fullName>
    </submittedName>
</protein>
<keyword evidence="1" id="KW-0812">Transmembrane</keyword>
<feature type="transmembrane region" description="Helical" evidence="1">
    <location>
        <begin position="37"/>
        <end position="60"/>
    </location>
</feature>
<accession>A0ABX9G2M9</accession>
<evidence type="ECO:0000313" key="3">
    <source>
        <dbReference type="Proteomes" id="UP000253201"/>
    </source>
</evidence>
<organism evidence="2 3">
    <name type="scientific">Pseudocitrobacter faecalis</name>
    <dbReference type="NCBI Taxonomy" id="1398493"/>
    <lineage>
        <taxon>Bacteria</taxon>
        <taxon>Pseudomonadati</taxon>
        <taxon>Pseudomonadota</taxon>
        <taxon>Gammaproteobacteria</taxon>
        <taxon>Enterobacterales</taxon>
        <taxon>Enterobacteriaceae</taxon>
        <taxon>Pseudocitrobacter</taxon>
    </lineage>
</organism>
<keyword evidence="3" id="KW-1185">Reference proteome</keyword>
<keyword evidence="1" id="KW-1133">Transmembrane helix</keyword>
<reference evidence="2 3" key="1">
    <citation type="submission" date="2018-06" db="EMBL/GenBank/DDBJ databases">
        <title>Genomic Encyclopedia of Type Strains, Phase IV (KMG-IV): sequencing the most valuable type-strain genomes for metagenomic binning, comparative biology and taxonomic classification.</title>
        <authorList>
            <person name="Goeker M."/>
        </authorList>
    </citation>
    <scope>NUCLEOTIDE SEQUENCE [LARGE SCALE GENOMIC DNA]</scope>
    <source>
        <strain evidence="2 3">DSM 27453</strain>
    </source>
</reference>
<dbReference type="RefSeq" id="WP_113857698.1">
    <property type="nucleotide sequence ID" value="NZ_BNAA01000005.1"/>
</dbReference>
<sequence length="104" mass="11907">MSNELEETLLKAGLKKKDAVFLIKLAKRKNISLGRAFFLYAWKYYAWSGSLFILVVFVSIPDGIEFLIANLLFCLAVAFISLFFSPFVINLIWSIKIQIRLIGK</sequence>
<dbReference type="GeneID" id="99809141"/>